<organism evidence="1 2">
    <name type="scientific">Puccinia graminis f. sp. tritici</name>
    <dbReference type="NCBI Taxonomy" id="56615"/>
    <lineage>
        <taxon>Eukaryota</taxon>
        <taxon>Fungi</taxon>
        <taxon>Dikarya</taxon>
        <taxon>Basidiomycota</taxon>
        <taxon>Pucciniomycotina</taxon>
        <taxon>Pucciniomycetes</taxon>
        <taxon>Pucciniales</taxon>
        <taxon>Pucciniaceae</taxon>
        <taxon>Puccinia</taxon>
    </lineage>
</organism>
<gene>
    <name evidence="1" type="ORF">PGTUg99_020954</name>
</gene>
<evidence type="ECO:0000313" key="1">
    <source>
        <dbReference type="EMBL" id="KAA1106855.1"/>
    </source>
</evidence>
<dbReference type="Proteomes" id="UP000325313">
    <property type="component" value="Unassembled WGS sequence"/>
</dbReference>
<comment type="caution">
    <text evidence="1">The sequence shown here is derived from an EMBL/GenBank/DDBJ whole genome shotgun (WGS) entry which is preliminary data.</text>
</comment>
<dbReference type="EMBL" id="VDEP01000309">
    <property type="protein sequence ID" value="KAA1106855.1"/>
    <property type="molecule type" value="Genomic_DNA"/>
</dbReference>
<evidence type="ECO:0000313" key="2">
    <source>
        <dbReference type="Proteomes" id="UP000325313"/>
    </source>
</evidence>
<protein>
    <submittedName>
        <fullName evidence="1">Uncharacterized protein</fullName>
    </submittedName>
</protein>
<reference evidence="1 2" key="1">
    <citation type="submission" date="2019-05" db="EMBL/GenBank/DDBJ databases">
        <title>Emergence of the Ug99 lineage of the wheat stem rust pathogen through somatic hybridization.</title>
        <authorList>
            <person name="Li F."/>
            <person name="Upadhyaya N.M."/>
            <person name="Sperschneider J."/>
            <person name="Matny O."/>
            <person name="Nguyen-Phuc H."/>
            <person name="Mago R."/>
            <person name="Raley C."/>
            <person name="Miller M.E."/>
            <person name="Silverstein K.A.T."/>
            <person name="Henningsen E."/>
            <person name="Hirsch C.D."/>
            <person name="Visser B."/>
            <person name="Pretorius Z.A."/>
            <person name="Steffenson B.J."/>
            <person name="Schwessinger B."/>
            <person name="Dodds P.N."/>
            <person name="Figueroa M."/>
        </authorList>
    </citation>
    <scope>NUCLEOTIDE SEQUENCE [LARGE SCALE GENOMIC DNA]</scope>
    <source>
        <strain evidence="1 2">Ug99</strain>
    </source>
</reference>
<sequence>MARWNDCLESVQQGVRVERWDDRCTSTKHRRDKIKTLTNWSNNNIKSNGHDRANQTLFRKRSGLRGIGRSSSAIVRRKIVYEERNLKSQRSRSKIPGPFPLCPLSLRKLV</sequence>
<name>A0A5B0Q106_PUCGR</name>
<accession>A0A5B0Q106</accession>
<proteinExistence type="predicted"/>
<dbReference type="AlphaFoldDB" id="A0A5B0Q106"/>